<dbReference type="Proteomes" id="UP000593570">
    <property type="component" value="Unassembled WGS sequence"/>
</dbReference>
<accession>A0A8H6GG20</accession>
<name>A0A8H6GG20_FUSOX</name>
<dbReference type="EMBL" id="JACDXP010000011">
    <property type="protein sequence ID" value="KAF6517498.1"/>
    <property type="molecule type" value="Genomic_DNA"/>
</dbReference>
<reference evidence="1 2" key="1">
    <citation type="journal article" date="2020" name="bioRxiv">
        <title>A chromosome-scale genome assembly for the Fusarium oxysporum strain Fo5176 to establish a model Arabidopsis-fungal pathosystem.</title>
        <authorList>
            <person name="Fokkens L."/>
            <person name="Guo L."/>
            <person name="Dora S."/>
            <person name="Wang B."/>
            <person name="Ye K."/>
            <person name="Sanchez-Rodriguez C."/>
            <person name="Croll D."/>
        </authorList>
    </citation>
    <scope>NUCLEOTIDE SEQUENCE [LARGE SCALE GENOMIC DNA]</scope>
    <source>
        <strain evidence="1 2">Fo5176</strain>
    </source>
</reference>
<sequence>MDEDYRVREDDDAAILAQDVADLSEKGLRVYNALWTNYEHLSKRHEALKKKVSVLQDWIIETVDQPLARHNFNEEESLTDWIKSIHVTA</sequence>
<proteinExistence type="predicted"/>
<gene>
    <name evidence="1" type="ORF">HZS61_003059</name>
</gene>
<evidence type="ECO:0000313" key="1">
    <source>
        <dbReference type="EMBL" id="KAF6517498.1"/>
    </source>
</evidence>
<organism evidence="1 2">
    <name type="scientific">Fusarium oxysporum f. sp. conglutinans</name>
    <dbReference type="NCBI Taxonomy" id="100902"/>
    <lineage>
        <taxon>Eukaryota</taxon>
        <taxon>Fungi</taxon>
        <taxon>Dikarya</taxon>
        <taxon>Ascomycota</taxon>
        <taxon>Pezizomycotina</taxon>
        <taxon>Sordariomycetes</taxon>
        <taxon>Hypocreomycetidae</taxon>
        <taxon>Hypocreales</taxon>
        <taxon>Nectriaceae</taxon>
        <taxon>Fusarium</taxon>
        <taxon>Fusarium oxysporum species complex</taxon>
    </lineage>
</organism>
<protein>
    <submittedName>
        <fullName evidence="1">Uncharacterized protein</fullName>
    </submittedName>
</protein>
<dbReference type="AlphaFoldDB" id="A0A8H6GG20"/>
<comment type="caution">
    <text evidence="1">The sequence shown here is derived from an EMBL/GenBank/DDBJ whole genome shotgun (WGS) entry which is preliminary data.</text>
</comment>
<evidence type="ECO:0000313" key="2">
    <source>
        <dbReference type="Proteomes" id="UP000593570"/>
    </source>
</evidence>